<dbReference type="AlphaFoldDB" id="A0A917APK7"/>
<gene>
    <name evidence="2" type="ORF">GCM10011401_11520</name>
</gene>
<accession>A0A917APK7</accession>
<keyword evidence="1" id="KW-0732">Signal</keyword>
<keyword evidence="3" id="KW-1185">Reference proteome</keyword>
<dbReference type="RefSeq" id="WP_188683639.1">
    <property type="nucleotide sequence ID" value="NZ_BMIS01000004.1"/>
</dbReference>
<reference evidence="2" key="2">
    <citation type="submission" date="2020-09" db="EMBL/GenBank/DDBJ databases">
        <authorList>
            <person name="Sun Q."/>
            <person name="Zhou Y."/>
        </authorList>
    </citation>
    <scope>NUCLEOTIDE SEQUENCE</scope>
    <source>
        <strain evidence="2">CGMCC 1.15388</strain>
    </source>
</reference>
<evidence type="ECO:0000313" key="3">
    <source>
        <dbReference type="Proteomes" id="UP000633136"/>
    </source>
</evidence>
<feature type="signal peptide" evidence="1">
    <location>
        <begin position="1"/>
        <end position="19"/>
    </location>
</feature>
<reference evidence="2" key="1">
    <citation type="journal article" date="2014" name="Int. J. Syst. Evol. Microbiol.">
        <title>Complete genome sequence of Corynebacterium casei LMG S-19264T (=DSM 44701T), isolated from a smear-ripened cheese.</title>
        <authorList>
            <consortium name="US DOE Joint Genome Institute (JGI-PGF)"/>
            <person name="Walter F."/>
            <person name="Albersmeier A."/>
            <person name="Kalinowski J."/>
            <person name="Ruckert C."/>
        </authorList>
    </citation>
    <scope>NUCLEOTIDE SEQUENCE</scope>
    <source>
        <strain evidence="2">CGMCC 1.15388</strain>
    </source>
</reference>
<organism evidence="2 3">
    <name type="scientific">Nesterenkonia cremea</name>
    <dbReference type="NCBI Taxonomy" id="1882340"/>
    <lineage>
        <taxon>Bacteria</taxon>
        <taxon>Bacillati</taxon>
        <taxon>Actinomycetota</taxon>
        <taxon>Actinomycetes</taxon>
        <taxon>Micrococcales</taxon>
        <taxon>Micrococcaceae</taxon>
        <taxon>Nesterenkonia</taxon>
    </lineage>
</organism>
<name>A0A917APK7_9MICC</name>
<evidence type="ECO:0000313" key="2">
    <source>
        <dbReference type="EMBL" id="GGE65949.1"/>
    </source>
</evidence>
<protein>
    <submittedName>
        <fullName evidence="2">Uncharacterized protein</fullName>
    </submittedName>
</protein>
<proteinExistence type="predicted"/>
<feature type="chain" id="PRO_5036746031" evidence="1">
    <location>
        <begin position="20"/>
        <end position="95"/>
    </location>
</feature>
<dbReference type="EMBL" id="BMIS01000004">
    <property type="protein sequence ID" value="GGE65949.1"/>
    <property type="molecule type" value="Genomic_DNA"/>
</dbReference>
<evidence type="ECO:0000256" key="1">
    <source>
        <dbReference type="SAM" id="SignalP"/>
    </source>
</evidence>
<sequence length="95" mass="10075">MTIQSTVFSFSLAAAGAFATEVSVDQQALSSGQATISVQATTFRDVQSNQGEPVVYYRASDSASDLERLERINDEAVNSAQHKAAVQALPAAFSF</sequence>
<dbReference type="Proteomes" id="UP000633136">
    <property type="component" value="Unassembled WGS sequence"/>
</dbReference>
<comment type="caution">
    <text evidence="2">The sequence shown here is derived from an EMBL/GenBank/DDBJ whole genome shotgun (WGS) entry which is preliminary data.</text>
</comment>